<evidence type="ECO:0000256" key="5">
    <source>
        <dbReference type="ARBA" id="ARBA00022723"/>
    </source>
</evidence>
<comment type="similarity">
    <text evidence="3 10">Belongs to the cytochrome P450 family.</text>
</comment>
<keyword evidence="6 10" id="KW-0560">Oxidoreductase</keyword>
<gene>
    <name evidence="11" type="ORF">HD556DRAFT_1531706</name>
</gene>
<dbReference type="InterPro" id="IPR036396">
    <property type="entry name" value="Cyt_P450_sf"/>
</dbReference>
<dbReference type="GO" id="GO:0004497">
    <property type="term" value="F:monooxygenase activity"/>
    <property type="evidence" value="ECO:0007669"/>
    <property type="project" value="UniProtKB-KW"/>
</dbReference>
<evidence type="ECO:0000256" key="4">
    <source>
        <dbReference type="ARBA" id="ARBA00022617"/>
    </source>
</evidence>
<evidence type="ECO:0000256" key="8">
    <source>
        <dbReference type="ARBA" id="ARBA00023033"/>
    </source>
</evidence>
<evidence type="ECO:0000313" key="12">
    <source>
        <dbReference type="Proteomes" id="UP000719766"/>
    </source>
</evidence>
<dbReference type="GeneID" id="64603270"/>
<comment type="cofactor">
    <cofactor evidence="1 9">
        <name>heme</name>
        <dbReference type="ChEBI" id="CHEBI:30413"/>
    </cofactor>
</comment>
<dbReference type="InterPro" id="IPR017972">
    <property type="entry name" value="Cyt_P450_CS"/>
</dbReference>
<evidence type="ECO:0000256" key="1">
    <source>
        <dbReference type="ARBA" id="ARBA00001971"/>
    </source>
</evidence>
<name>A0A9P7DB17_9AGAM</name>
<feature type="binding site" description="axial binding residue" evidence="9">
    <location>
        <position position="127"/>
    </location>
    <ligand>
        <name>heme</name>
        <dbReference type="ChEBI" id="CHEBI:30413"/>
    </ligand>
    <ligandPart>
        <name>Fe</name>
        <dbReference type="ChEBI" id="CHEBI:18248"/>
    </ligandPart>
</feature>
<reference evidence="11" key="1">
    <citation type="journal article" date="2020" name="New Phytol.">
        <title>Comparative genomics reveals dynamic genome evolution in host specialist ectomycorrhizal fungi.</title>
        <authorList>
            <person name="Lofgren L.A."/>
            <person name="Nguyen N.H."/>
            <person name="Vilgalys R."/>
            <person name="Ruytinx J."/>
            <person name="Liao H.L."/>
            <person name="Branco S."/>
            <person name="Kuo A."/>
            <person name="LaButti K."/>
            <person name="Lipzen A."/>
            <person name="Andreopoulos W."/>
            <person name="Pangilinan J."/>
            <person name="Riley R."/>
            <person name="Hundley H."/>
            <person name="Na H."/>
            <person name="Barry K."/>
            <person name="Grigoriev I.V."/>
            <person name="Stajich J.E."/>
            <person name="Kennedy P.G."/>
        </authorList>
    </citation>
    <scope>NUCLEOTIDE SEQUENCE</scope>
    <source>
        <strain evidence="11">S12</strain>
    </source>
</reference>
<dbReference type="PRINTS" id="PR00463">
    <property type="entry name" value="EP450I"/>
</dbReference>
<dbReference type="GO" id="GO:0016705">
    <property type="term" value="F:oxidoreductase activity, acting on paired donors, with incorporation or reduction of molecular oxygen"/>
    <property type="evidence" value="ECO:0007669"/>
    <property type="project" value="InterPro"/>
</dbReference>
<dbReference type="GO" id="GO:0020037">
    <property type="term" value="F:heme binding"/>
    <property type="evidence" value="ECO:0007669"/>
    <property type="project" value="InterPro"/>
</dbReference>
<dbReference type="Pfam" id="PF00067">
    <property type="entry name" value="p450"/>
    <property type="match status" value="1"/>
</dbReference>
<comment type="pathway">
    <text evidence="2">Secondary metabolite biosynthesis.</text>
</comment>
<dbReference type="InterPro" id="IPR002401">
    <property type="entry name" value="Cyt_P450_E_grp-I"/>
</dbReference>
<sequence length="207" mass="23694">MMMAAATHTDTQARVQEKLDNVVGRTRLPTFDDQEMLPQVTAFMLESLRWRPVSLGGFAHRATKDIIWKNYLIPAGTTVIGNHWAIANDPEVFPEPHTFNPQRWIDDAGRVRGDLRFFTFGFGRRVCPGQHVVNRSVFITTALILWAFRLSENPAAKIDTLAFSDSATYVLLRLRYVWRRGSMRMWSGNYAHRGSELLYELKSSYAG</sequence>
<keyword evidence="5 9" id="KW-0479">Metal-binding</keyword>
<dbReference type="Gene3D" id="1.10.630.10">
    <property type="entry name" value="Cytochrome P450"/>
    <property type="match status" value="1"/>
</dbReference>
<keyword evidence="12" id="KW-1185">Reference proteome</keyword>
<dbReference type="Proteomes" id="UP000719766">
    <property type="component" value="Unassembled WGS sequence"/>
</dbReference>
<evidence type="ECO:0000256" key="2">
    <source>
        <dbReference type="ARBA" id="ARBA00005179"/>
    </source>
</evidence>
<keyword evidence="7 9" id="KW-0408">Iron</keyword>
<dbReference type="InterPro" id="IPR050364">
    <property type="entry name" value="Cytochrome_P450_fung"/>
</dbReference>
<dbReference type="SUPFAM" id="SSF48264">
    <property type="entry name" value="Cytochrome P450"/>
    <property type="match status" value="1"/>
</dbReference>
<evidence type="ECO:0000256" key="6">
    <source>
        <dbReference type="ARBA" id="ARBA00023002"/>
    </source>
</evidence>
<dbReference type="EMBL" id="JABBWE010000115">
    <property type="protein sequence ID" value="KAG1785221.1"/>
    <property type="molecule type" value="Genomic_DNA"/>
</dbReference>
<dbReference type="GO" id="GO:0005506">
    <property type="term" value="F:iron ion binding"/>
    <property type="evidence" value="ECO:0007669"/>
    <property type="project" value="InterPro"/>
</dbReference>
<dbReference type="OrthoDB" id="2685000at2759"/>
<dbReference type="PRINTS" id="PR00385">
    <property type="entry name" value="P450"/>
</dbReference>
<evidence type="ECO:0000256" key="3">
    <source>
        <dbReference type="ARBA" id="ARBA00010617"/>
    </source>
</evidence>
<evidence type="ECO:0000313" key="11">
    <source>
        <dbReference type="EMBL" id="KAG1785221.1"/>
    </source>
</evidence>
<dbReference type="PANTHER" id="PTHR46300">
    <property type="entry name" value="P450, PUTATIVE (EUROFUNG)-RELATED-RELATED"/>
    <property type="match status" value="1"/>
</dbReference>
<evidence type="ECO:0000256" key="10">
    <source>
        <dbReference type="RuleBase" id="RU000461"/>
    </source>
</evidence>
<keyword evidence="8 10" id="KW-0503">Monooxygenase</keyword>
<dbReference type="RefSeq" id="XP_041152706.1">
    <property type="nucleotide sequence ID" value="XM_041309506.1"/>
</dbReference>
<evidence type="ECO:0000256" key="9">
    <source>
        <dbReference type="PIRSR" id="PIRSR602401-1"/>
    </source>
</evidence>
<protein>
    <submittedName>
        <fullName evidence="11">Cytochrome P450</fullName>
    </submittedName>
</protein>
<accession>A0A9P7DB17</accession>
<proteinExistence type="inferred from homology"/>
<dbReference type="PANTHER" id="PTHR46300:SF1">
    <property type="entry name" value="P450, PUTATIVE (EUROFUNG)-RELATED"/>
    <property type="match status" value="1"/>
</dbReference>
<organism evidence="11 12">
    <name type="scientific">Suillus plorans</name>
    <dbReference type="NCBI Taxonomy" id="116603"/>
    <lineage>
        <taxon>Eukaryota</taxon>
        <taxon>Fungi</taxon>
        <taxon>Dikarya</taxon>
        <taxon>Basidiomycota</taxon>
        <taxon>Agaricomycotina</taxon>
        <taxon>Agaricomycetes</taxon>
        <taxon>Agaricomycetidae</taxon>
        <taxon>Boletales</taxon>
        <taxon>Suillineae</taxon>
        <taxon>Suillaceae</taxon>
        <taxon>Suillus</taxon>
    </lineage>
</organism>
<evidence type="ECO:0000256" key="7">
    <source>
        <dbReference type="ARBA" id="ARBA00023004"/>
    </source>
</evidence>
<comment type="caution">
    <text evidence="11">The sequence shown here is derived from an EMBL/GenBank/DDBJ whole genome shotgun (WGS) entry which is preliminary data.</text>
</comment>
<dbReference type="AlphaFoldDB" id="A0A9P7DB17"/>
<keyword evidence="4 9" id="KW-0349">Heme</keyword>
<dbReference type="PROSITE" id="PS00086">
    <property type="entry name" value="CYTOCHROME_P450"/>
    <property type="match status" value="1"/>
</dbReference>
<dbReference type="InterPro" id="IPR001128">
    <property type="entry name" value="Cyt_P450"/>
</dbReference>